<dbReference type="GO" id="GO:0016020">
    <property type="term" value="C:membrane"/>
    <property type="evidence" value="ECO:0007669"/>
    <property type="project" value="UniProtKB-SubCell"/>
</dbReference>
<reference evidence="11" key="1">
    <citation type="journal article" date="2017" name="Nat. Commun.">
        <title>The asparagus genome sheds light on the origin and evolution of a young Y chromosome.</title>
        <authorList>
            <person name="Harkess A."/>
            <person name="Zhou J."/>
            <person name="Xu C."/>
            <person name="Bowers J.E."/>
            <person name="Van der Hulst R."/>
            <person name="Ayyampalayam S."/>
            <person name="Mercati F."/>
            <person name="Riccardi P."/>
            <person name="McKain M.R."/>
            <person name="Kakrana A."/>
            <person name="Tang H."/>
            <person name="Ray J."/>
            <person name="Groenendijk J."/>
            <person name="Arikit S."/>
            <person name="Mathioni S.M."/>
            <person name="Nakano M."/>
            <person name="Shan H."/>
            <person name="Telgmann-Rauber A."/>
            <person name="Kanno A."/>
            <person name="Yue Z."/>
            <person name="Chen H."/>
            <person name="Li W."/>
            <person name="Chen Y."/>
            <person name="Xu X."/>
            <person name="Zhang Y."/>
            <person name="Luo S."/>
            <person name="Chen H."/>
            <person name="Gao J."/>
            <person name="Mao Z."/>
            <person name="Pires J.C."/>
            <person name="Luo M."/>
            <person name="Kudrna D."/>
            <person name="Wing R.A."/>
            <person name="Meyers B.C."/>
            <person name="Yi K."/>
            <person name="Kong H."/>
            <person name="Lavrijsen P."/>
            <person name="Sunseri F."/>
            <person name="Falavigna A."/>
            <person name="Ye Y."/>
            <person name="Leebens-Mack J.H."/>
            <person name="Chen G."/>
        </authorList>
    </citation>
    <scope>NUCLEOTIDE SEQUENCE [LARGE SCALE GENOMIC DNA]</scope>
    <source>
        <strain evidence="11">cv. DH0086</strain>
    </source>
</reference>
<feature type="domain" description="Major facilitator superfamily (MFS) profile" evidence="9">
    <location>
        <begin position="1"/>
        <end position="424"/>
    </location>
</feature>
<feature type="transmembrane region" description="Helical" evidence="7">
    <location>
        <begin position="86"/>
        <end position="104"/>
    </location>
</feature>
<evidence type="ECO:0000256" key="7">
    <source>
        <dbReference type="SAM" id="Phobius"/>
    </source>
</evidence>
<dbReference type="CDD" id="cd17330">
    <property type="entry name" value="MFS_SLC46_TetA_like"/>
    <property type="match status" value="1"/>
</dbReference>
<keyword evidence="3 7" id="KW-0812">Transmembrane</keyword>
<dbReference type="PROSITE" id="PS50850">
    <property type="entry name" value="MFS"/>
    <property type="match status" value="1"/>
</dbReference>
<dbReference type="InterPro" id="IPR020846">
    <property type="entry name" value="MFS_dom"/>
</dbReference>
<keyword evidence="4 7" id="KW-1133">Transmembrane helix</keyword>
<feature type="signal peptide" evidence="8">
    <location>
        <begin position="1"/>
        <end position="28"/>
    </location>
</feature>
<dbReference type="Pfam" id="PF07690">
    <property type="entry name" value="MFS_1"/>
    <property type="match status" value="1"/>
</dbReference>
<dbReference type="Gramene" id="ONK57418">
    <property type="protein sequence ID" value="ONK57418"/>
    <property type="gene ID" value="A4U43_C09F310"/>
</dbReference>
<feature type="transmembrane region" description="Helical" evidence="7">
    <location>
        <begin position="110"/>
        <end position="136"/>
    </location>
</feature>
<dbReference type="OMA" id="NLFIGPW"/>
<dbReference type="InterPro" id="IPR001958">
    <property type="entry name" value="Tet-R_TetA/multi-R_MdtG-like"/>
</dbReference>
<comment type="subcellular location">
    <subcellularLocation>
        <location evidence="1">Membrane</location>
        <topology evidence="1">Multi-pass membrane protein</topology>
    </subcellularLocation>
</comment>
<feature type="transmembrane region" description="Helical" evidence="7">
    <location>
        <begin position="400"/>
        <end position="419"/>
    </location>
</feature>
<dbReference type="PANTHER" id="PTHR23504:SF108">
    <property type="entry name" value="OS11G0151500 PROTEIN"/>
    <property type="match status" value="1"/>
</dbReference>
<sequence length="451" mass="49225">MGVLEEIRVLRPLLHLLIPLCFHWMADEMTVTVLVDVTTGALCPGEKSCPEAIYLNGIQQTVVGVFKMVVLPILGQMADEYGRKSLLLVTVSASIAPFAVLALGRSRDFVYVYFVFRTISHIVSQGSVFLISAAYVADVVEASKRATAFGWITGLFSVSYVLGNLSARFLPERWIFEISVSLLIISVLYMKIFLVETVAKDEGTNKHAPCSAMVCGVLQRRWNSMKDTIAVVSTSRTLKRISFVLFFYKLGMTGISSVLMYYLKAAFGFNKNQFSEIRMMVDIGSIFSQILLLPLINPYIGERGVLSIALIASVAYGLLYGLAWAPWVPYLSASLGVVYILEKPSSYAIISKATIANDQGKAQGFLAGVRSIASLLSPLLMSPLTSLFISSEAPFNCKGFSLVVASISMVIALAFAWQLDPDNETKQANSENVPTPIDESLDAPLLGQASV</sequence>
<feature type="region of interest" description="Disordered" evidence="6">
    <location>
        <begin position="425"/>
        <end position="451"/>
    </location>
</feature>
<keyword evidence="5 7" id="KW-0472">Membrane</keyword>
<dbReference type="AlphaFoldDB" id="A0A5P1E4G6"/>
<accession>A0A5P1E4G6</accession>
<feature type="transmembrane region" description="Helical" evidence="7">
    <location>
        <begin position="173"/>
        <end position="190"/>
    </location>
</feature>
<name>A0A5P1E4G6_ASPOF</name>
<organism evidence="10 11">
    <name type="scientific">Asparagus officinalis</name>
    <name type="common">Garden asparagus</name>
    <dbReference type="NCBI Taxonomy" id="4686"/>
    <lineage>
        <taxon>Eukaryota</taxon>
        <taxon>Viridiplantae</taxon>
        <taxon>Streptophyta</taxon>
        <taxon>Embryophyta</taxon>
        <taxon>Tracheophyta</taxon>
        <taxon>Spermatophyta</taxon>
        <taxon>Magnoliopsida</taxon>
        <taxon>Liliopsida</taxon>
        <taxon>Asparagales</taxon>
        <taxon>Asparagaceae</taxon>
        <taxon>Asparagoideae</taxon>
        <taxon>Asparagus</taxon>
    </lineage>
</organism>
<proteinExistence type="predicted"/>
<feature type="transmembrane region" description="Helical" evidence="7">
    <location>
        <begin position="243"/>
        <end position="263"/>
    </location>
</feature>
<dbReference type="OrthoDB" id="419616at2759"/>
<evidence type="ECO:0000256" key="1">
    <source>
        <dbReference type="ARBA" id="ARBA00004141"/>
    </source>
</evidence>
<dbReference type="EMBL" id="CM007389">
    <property type="protein sequence ID" value="ONK57418.1"/>
    <property type="molecule type" value="Genomic_DNA"/>
</dbReference>
<dbReference type="Gene3D" id="1.20.1250.20">
    <property type="entry name" value="MFS general substrate transporter like domains"/>
    <property type="match status" value="1"/>
</dbReference>
<dbReference type="GO" id="GO:0022857">
    <property type="term" value="F:transmembrane transporter activity"/>
    <property type="evidence" value="ECO:0007669"/>
    <property type="project" value="InterPro"/>
</dbReference>
<keyword evidence="8" id="KW-0732">Signal</keyword>
<evidence type="ECO:0000313" key="10">
    <source>
        <dbReference type="EMBL" id="ONK57418.1"/>
    </source>
</evidence>
<evidence type="ECO:0000256" key="6">
    <source>
        <dbReference type="SAM" id="MobiDB-lite"/>
    </source>
</evidence>
<evidence type="ECO:0000256" key="8">
    <source>
        <dbReference type="SAM" id="SignalP"/>
    </source>
</evidence>
<dbReference type="PANTHER" id="PTHR23504">
    <property type="entry name" value="MAJOR FACILITATOR SUPERFAMILY DOMAIN-CONTAINING PROTEIN 10"/>
    <property type="match status" value="1"/>
</dbReference>
<feature type="transmembrane region" description="Helical" evidence="7">
    <location>
        <begin position="307"/>
        <end position="327"/>
    </location>
</feature>
<gene>
    <name evidence="10" type="ORF">A4U43_C09F310</name>
</gene>
<dbReference type="Proteomes" id="UP000243459">
    <property type="component" value="Chromosome 9"/>
</dbReference>
<feature type="transmembrane region" description="Helical" evidence="7">
    <location>
        <begin position="367"/>
        <end position="388"/>
    </location>
</feature>
<protein>
    <recommendedName>
        <fullName evidence="9">Major facilitator superfamily (MFS) profile domain-containing protein</fullName>
    </recommendedName>
</protein>
<dbReference type="InterPro" id="IPR011701">
    <property type="entry name" value="MFS"/>
</dbReference>
<evidence type="ECO:0000256" key="3">
    <source>
        <dbReference type="ARBA" id="ARBA00022692"/>
    </source>
</evidence>
<keyword evidence="11" id="KW-1185">Reference proteome</keyword>
<keyword evidence="2" id="KW-0813">Transport</keyword>
<evidence type="ECO:0000256" key="5">
    <source>
        <dbReference type="ARBA" id="ARBA00023136"/>
    </source>
</evidence>
<evidence type="ECO:0000259" key="9">
    <source>
        <dbReference type="PROSITE" id="PS50850"/>
    </source>
</evidence>
<dbReference type="InterPro" id="IPR036259">
    <property type="entry name" value="MFS_trans_sf"/>
</dbReference>
<dbReference type="PRINTS" id="PR01035">
    <property type="entry name" value="TCRTETA"/>
</dbReference>
<dbReference type="PROSITE" id="PS00216">
    <property type="entry name" value="SUGAR_TRANSPORT_1"/>
    <property type="match status" value="1"/>
</dbReference>
<feature type="transmembrane region" description="Helical" evidence="7">
    <location>
        <begin position="283"/>
        <end position="300"/>
    </location>
</feature>
<dbReference type="SUPFAM" id="SSF103473">
    <property type="entry name" value="MFS general substrate transporter"/>
    <property type="match status" value="1"/>
</dbReference>
<evidence type="ECO:0000256" key="2">
    <source>
        <dbReference type="ARBA" id="ARBA00022448"/>
    </source>
</evidence>
<dbReference type="InterPro" id="IPR005829">
    <property type="entry name" value="Sugar_transporter_CS"/>
</dbReference>
<feature type="chain" id="PRO_5024372265" description="Major facilitator superfamily (MFS) profile domain-containing protein" evidence="8">
    <location>
        <begin position="29"/>
        <end position="451"/>
    </location>
</feature>
<evidence type="ECO:0000256" key="4">
    <source>
        <dbReference type="ARBA" id="ARBA00022989"/>
    </source>
</evidence>
<evidence type="ECO:0000313" key="11">
    <source>
        <dbReference type="Proteomes" id="UP000243459"/>
    </source>
</evidence>
<feature type="transmembrane region" description="Helical" evidence="7">
    <location>
        <begin position="148"/>
        <end position="167"/>
    </location>
</feature>